<feature type="domain" description="VWFA" evidence="1">
    <location>
        <begin position="113"/>
        <end position="285"/>
    </location>
</feature>
<organism evidence="2 3">
    <name type="scientific">Trichostrongylus colubriformis</name>
    <name type="common">Black scour worm</name>
    <dbReference type="NCBI Taxonomy" id="6319"/>
    <lineage>
        <taxon>Eukaryota</taxon>
        <taxon>Metazoa</taxon>
        <taxon>Ecdysozoa</taxon>
        <taxon>Nematoda</taxon>
        <taxon>Chromadorea</taxon>
        <taxon>Rhabditida</taxon>
        <taxon>Rhabditina</taxon>
        <taxon>Rhabditomorpha</taxon>
        <taxon>Strongyloidea</taxon>
        <taxon>Trichostrongylidae</taxon>
        <taxon>Trichostrongylus</taxon>
    </lineage>
</organism>
<comment type="caution">
    <text evidence="2">The sequence shown here is derived from an EMBL/GenBank/DDBJ whole genome shotgun (WGS) entry which is preliminary data.</text>
</comment>
<dbReference type="SUPFAM" id="SSF53300">
    <property type="entry name" value="vWA-like"/>
    <property type="match status" value="1"/>
</dbReference>
<gene>
    <name evidence="2" type="ORF">GCK32_007929</name>
</gene>
<dbReference type="InterPro" id="IPR002035">
    <property type="entry name" value="VWF_A"/>
</dbReference>
<accession>A0AAN8IV77</accession>
<dbReference type="EMBL" id="WIXE01024039">
    <property type="protein sequence ID" value="KAK5965974.1"/>
    <property type="molecule type" value="Genomic_DNA"/>
</dbReference>
<evidence type="ECO:0000259" key="1">
    <source>
        <dbReference type="PROSITE" id="PS50234"/>
    </source>
</evidence>
<evidence type="ECO:0000313" key="3">
    <source>
        <dbReference type="Proteomes" id="UP001331761"/>
    </source>
</evidence>
<reference evidence="2 3" key="1">
    <citation type="submission" date="2019-10" db="EMBL/GenBank/DDBJ databases">
        <title>Assembly and Annotation for the nematode Trichostrongylus colubriformis.</title>
        <authorList>
            <person name="Martin J."/>
        </authorList>
    </citation>
    <scope>NUCLEOTIDE SEQUENCE [LARGE SCALE GENOMIC DNA]</scope>
    <source>
        <strain evidence="2">G859</strain>
        <tissue evidence="2">Whole worm</tissue>
    </source>
</reference>
<sequence>MAEVNSDHWEGSYPMNMCADTPRITAVMSAGGYRDLPAIARLPIICTFGNPPDLKTRPDSDVCSKAAHYDQRTGSCVCNDPKSDIKVEQPDKYRDYPSGMICMSCNTREITRSVVFIIDDSGSVGTDGWEEQKKFVANAVSKHLKGARTGVVKINCPSQKMLDMGLHTPAEIMSSLGSYTSGLSGLGDAAYIAEQMLLRETTSAKGVIWLSDGGPNCEEYHGSYEYAASERWRREKVKIVYVAVNSSPTNPNILRVAGDSSNVIPGGTFGNLGQLDILRNVMEKFCDAID</sequence>
<proteinExistence type="predicted"/>
<dbReference type="AlphaFoldDB" id="A0AAN8IV77"/>
<dbReference type="InterPro" id="IPR036465">
    <property type="entry name" value="vWFA_dom_sf"/>
</dbReference>
<keyword evidence="3" id="KW-1185">Reference proteome</keyword>
<dbReference type="PROSITE" id="PS50234">
    <property type="entry name" value="VWFA"/>
    <property type="match status" value="1"/>
</dbReference>
<dbReference type="Proteomes" id="UP001331761">
    <property type="component" value="Unassembled WGS sequence"/>
</dbReference>
<evidence type="ECO:0000313" key="2">
    <source>
        <dbReference type="EMBL" id="KAK5965974.1"/>
    </source>
</evidence>
<protein>
    <submittedName>
        <fullName evidence="2">VWFA domain-containing protein</fullName>
    </submittedName>
</protein>
<dbReference type="Pfam" id="PF00092">
    <property type="entry name" value="VWA"/>
    <property type="match status" value="1"/>
</dbReference>
<dbReference type="Gene3D" id="3.40.50.410">
    <property type="entry name" value="von Willebrand factor, type A domain"/>
    <property type="match status" value="1"/>
</dbReference>
<name>A0AAN8IV77_TRICO</name>
<dbReference type="CDD" id="cd00198">
    <property type="entry name" value="vWFA"/>
    <property type="match status" value="1"/>
</dbReference>